<organism evidence="2 3">
    <name type="scientific">Arabis alpina</name>
    <name type="common">Alpine rock-cress</name>
    <dbReference type="NCBI Taxonomy" id="50452"/>
    <lineage>
        <taxon>Eukaryota</taxon>
        <taxon>Viridiplantae</taxon>
        <taxon>Streptophyta</taxon>
        <taxon>Embryophyta</taxon>
        <taxon>Tracheophyta</taxon>
        <taxon>Spermatophyta</taxon>
        <taxon>Magnoliopsida</taxon>
        <taxon>eudicotyledons</taxon>
        <taxon>Gunneridae</taxon>
        <taxon>Pentapetalae</taxon>
        <taxon>rosids</taxon>
        <taxon>malvids</taxon>
        <taxon>Brassicales</taxon>
        <taxon>Brassicaceae</taxon>
        <taxon>Arabideae</taxon>
        <taxon>Arabis</taxon>
    </lineage>
</organism>
<dbReference type="EMBL" id="CM002876">
    <property type="protein sequence ID" value="KFK26898.1"/>
    <property type="molecule type" value="Genomic_DNA"/>
</dbReference>
<dbReference type="Proteomes" id="UP000029120">
    <property type="component" value="Chromosome 8"/>
</dbReference>
<keyword evidence="3" id="KW-1185">Reference proteome</keyword>
<protein>
    <submittedName>
        <fullName evidence="2">Uncharacterized protein</fullName>
    </submittedName>
</protein>
<feature type="coiled-coil region" evidence="1">
    <location>
        <begin position="84"/>
        <end position="147"/>
    </location>
</feature>
<accession>A0A087GAJ6</accession>
<dbReference type="AlphaFoldDB" id="A0A087GAJ6"/>
<proteinExistence type="predicted"/>
<name>A0A087GAJ6_ARAAL</name>
<evidence type="ECO:0000313" key="3">
    <source>
        <dbReference type="Proteomes" id="UP000029120"/>
    </source>
</evidence>
<evidence type="ECO:0000256" key="1">
    <source>
        <dbReference type="SAM" id="Coils"/>
    </source>
</evidence>
<gene>
    <name evidence="2" type="ordered locus">AALP_Aa8g307800</name>
</gene>
<keyword evidence="1" id="KW-0175">Coiled coil</keyword>
<sequence>MERNGNQSGSSGNNPKRNLTIYQQVQEGIVLRERLEQIQQRLQVVREQVQLLVRIGEQEKQEFHAAQQCLGPLTDPTPIEPITRQQMEEAMRKAEQLHADYQQYEQLRMVFLRRLQFPGREFMQDELEREQQELEQEQQRIEQQLEEFVLPRHMQ</sequence>
<reference evidence="3" key="1">
    <citation type="journal article" date="2015" name="Nat. Plants">
        <title>Genome expansion of Arabis alpina linked with retrotransposition and reduced symmetric DNA methylation.</title>
        <authorList>
            <person name="Willing E.M."/>
            <person name="Rawat V."/>
            <person name="Mandakova T."/>
            <person name="Maumus F."/>
            <person name="James G.V."/>
            <person name="Nordstroem K.J."/>
            <person name="Becker C."/>
            <person name="Warthmann N."/>
            <person name="Chica C."/>
            <person name="Szarzynska B."/>
            <person name="Zytnicki M."/>
            <person name="Albani M.C."/>
            <person name="Kiefer C."/>
            <person name="Bergonzi S."/>
            <person name="Castaings L."/>
            <person name="Mateos J.L."/>
            <person name="Berns M.C."/>
            <person name="Bujdoso N."/>
            <person name="Piofczyk T."/>
            <person name="de Lorenzo L."/>
            <person name="Barrero-Sicilia C."/>
            <person name="Mateos I."/>
            <person name="Piednoel M."/>
            <person name="Hagmann J."/>
            <person name="Chen-Min-Tao R."/>
            <person name="Iglesias-Fernandez R."/>
            <person name="Schuster S.C."/>
            <person name="Alonso-Blanco C."/>
            <person name="Roudier F."/>
            <person name="Carbonero P."/>
            <person name="Paz-Ares J."/>
            <person name="Davis S.J."/>
            <person name="Pecinka A."/>
            <person name="Quesneville H."/>
            <person name="Colot V."/>
            <person name="Lysak M.A."/>
            <person name="Weigel D."/>
            <person name="Coupland G."/>
            <person name="Schneeberger K."/>
        </authorList>
    </citation>
    <scope>NUCLEOTIDE SEQUENCE [LARGE SCALE GENOMIC DNA]</scope>
    <source>
        <strain evidence="3">cv. Pajares</strain>
    </source>
</reference>
<dbReference type="Gramene" id="KFK26898">
    <property type="protein sequence ID" value="KFK26898"/>
    <property type="gene ID" value="AALP_AA8G307800"/>
</dbReference>
<evidence type="ECO:0000313" key="2">
    <source>
        <dbReference type="EMBL" id="KFK26898.1"/>
    </source>
</evidence>